<name>A0A4V3SJF1_9PEZI</name>
<protein>
    <submittedName>
        <fullName evidence="2">Uncharacterized protein</fullName>
    </submittedName>
</protein>
<feature type="compositionally biased region" description="Basic and acidic residues" evidence="1">
    <location>
        <begin position="24"/>
        <end position="36"/>
    </location>
</feature>
<keyword evidence="3" id="KW-1185">Reference proteome</keyword>
<evidence type="ECO:0000313" key="2">
    <source>
        <dbReference type="EMBL" id="TGZ83745.1"/>
    </source>
</evidence>
<gene>
    <name evidence="2" type="ORF">EX30DRAFT_90583</name>
</gene>
<dbReference type="AlphaFoldDB" id="A0A4V3SJF1"/>
<reference evidence="2 3" key="1">
    <citation type="submission" date="2019-04" db="EMBL/GenBank/DDBJ databases">
        <title>Comparative genomics and transcriptomics to analyze fruiting body development in filamentous ascomycetes.</title>
        <authorList>
            <consortium name="DOE Joint Genome Institute"/>
            <person name="Lutkenhaus R."/>
            <person name="Traeger S."/>
            <person name="Breuer J."/>
            <person name="Kuo A."/>
            <person name="Lipzen A."/>
            <person name="Pangilinan J."/>
            <person name="Dilworth D."/>
            <person name="Sandor L."/>
            <person name="Poggeler S."/>
            <person name="Barry K."/>
            <person name="Grigoriev I.V."/>
            <person name="Nowrousian M."/>
        </authorList>
    </citation>
    <scope>NUCLEOTIDE SEQUENCE [LARGE SCALE GENOMIC DNA]</scope>
    <source>
        <strain evidence="2 3">CBS 389.68</strain>
    </source>
</reference>
<sequence length="163" mass="18663">MRTPVSKHRSTTQRSRTLVPPDSCGKRQKEKTRIEAHSTGTTQCTTRYACSFPFPHANVYLWNRCSTSLLSSRSGFIARRVDLACQTVRTMRIVALLTVLTSVLNQRVQDLTLSCFFVDDCIQNTTHRFKKFLQYLVLGQFADAYKYLNDLIKGFFHLGVAFV</sequence>
<dbReference type="Proteomes" id="UP000298138">
    <property type="component" value="Unassembled WGS sequence"/>
</dbReference>
<evidence type="ECO:0000313" key="3">
    <source>
        <dbReference type="Proteomes" id="UP000298138"/>
    </source>
</evidence>
<accession>A0A4V3SJF1</accession>
<organism evidence="2 3">
    <name type="scientific">Ascodesmis nigricans</name>
    <dbReference type="NCBI Taxonomy" id="341454"/>
    <lineage>
        <taxon>Eukaryota</taxon>
        <taxon>Fungi</taxon>
        <taxon>Dikarya</taxon>
        <taxon>Ascomycota</taxon>
        <taxon>Pezizomycotina</taxon>
        <taxon>Pezizomycetes</taxon>
        <taxon>Pezizales</taxon>
        <taxon>Ascodesmidaceae</taxon>
        <taxon>Ascodesmis</taxon>
    </lineage>
</organism>
<evidence type="ECO:0000256" key="1">
    <source>
        <dbReference type="SAM" id="MobiDB-lite"/>
    </source>
</evidence>
<dbReference type="EMBL" id="ML220113">
    <property type="protein sequence ID" value="TGZ83745.1"/>
    <property type="molecule type" value="Genomic_DNA"/>
</dbReference>
<proteinExistence type="predicted"/>
<dbReference type="InParanoid" id="A0A4V3SJF1"/>
<feature type="compositionally biased region" description="Basic residues" evidence="1">
    <location>
        <begin position="1"/>
        <end position="11"/>
    </location>
</feature>
<feature type="region of interest" description="Disordered" evidence="1">
    <location>
        <begin position="1"/>
        <end position="37"/>
    </location>
</feature>